<dbReference type="EMBL" id="CAACVR010000001">
    <property type="protein sequence ID" value="VEU19955.1"/>
    <property type="molecule type" value="Genomic_DNA"/>
</dbReference>
<dbReference type="InterPro" id="IPR042432">
    <property type="entry name" value="Coa1_fungi"/>
</dbReference>
<evidence type="ECO:0000313" key="3">
    <source>
        <dbReference type="Proteomes" id="UP000290900"/>
    </source>
</evidence>
<keyword evidence="1" id="KW-0812">Transmembrane</keyword>
<keyword evidence="3" id="KW-1185">Reference proteome</keyword>
<reference evidence="2 3" key="1">
    <citation type="submission" date="2018-12" db="EMBL/GenBank/DDBJ databases">
        <authorList>
            <person name="Tiukova I."/>
            <person name="Dainat J."/>
        </authorList>
    </citation>
    <scope>NUCLEOTIDE SEQUENCE [LARGE SCALE GENOMIC DNA]</scope>
</reference>
<dbReference type="PANTHER" id="PTHR28523:SF1">
    <property type="entry name" value="CYTOCHROME C OXIDASE ASSEMBLY FACTOR 1"/>
    <property type="match status" value="1"/>
</dbReference>
<dbReference type="PANTHER" id="PTHR28523">
    <property type="entry name" value="CYTOCHROME C OXIDASE ASSEMBLY FACTOR 1"/>
    <property type="match status" value="1"/>
</dbReference>
<evidence type="ECO:0000256" key="1">
    <source>
        <dbReference type="SAM" id="Phobius"/>
    </source>
</evidence>
<dbReference type="Proteomes" id="UP000290900">
    <property type="component" value="Unassembled WGS sequence"/>
</dbReference>
<protein>
    <submittedName>
        <fullName evidence="2">DEKNAAC100735</fullName>
    </submittedName>
</protein>
<dbReference type="FunCoup" id="A0A448YG79">
    <property type="interactions" value="40"/>
</dbReference>
<dbReference type="OrthoDB" id="2100652at2759"/>
<proteinExistence type="predicted"/>
<dbReference type="Pfam" id="PF08695">
    <property type="entry name" value="Coa1"/>
    <property type="match status" value="1"/>
</dbReference>
<evidence type="ECO:0000313" key="2">
    <source>
        <dbReference type="EMBL" id="VEU19955.1"/>
    </source>
</evidence>
<dbReference type="InParanoid" id="A0A448YG79"/>
<gene>
    <name evidence="2" type="ORF">BRENAR_LOCUS690</name>
</gene>
<dbReference type="GO" id="GO:0005743">
    <property type="term" value="C:mitochondrial inner membrane"/>
    <property type="evidence" value="ECO:0007669"/>
    <property type="project" value="TreeGrafter"/>
</dbReference>
<organism evidence="2 3">
    <name type="scientific">Brettanomyces naardenensis</name>
    <name type="common">Yeast</name>
    <dbReference type="NCBI Taxonomy" id="13370"/>
    <lineage>
        <taxon>Eukaryota</taxon>
        <taxon>Fungi</taxon>
        <taxon>Dikarya</taxon>
        <taxon>Ascomycota</taxon>
        <taxon>Saccharomycotina</taxon>
        <taxon>Pichiomycetes</taxon>
        <taxon>Pichiales</taxon>
        <taxon>Pichiaceae</taxon>
        <taxon>Brettanomyces</taxon>
    </lineage>
</organism>
<dbReference type="InterPro" id="IPR014807">
    <property type="entry name" value="Coa1"/>
</dbReference>
<keyword evidence="1" id="KW-1133">Transmembrane helix</keyword>
<dbReference type="AlphaFoldDB" id="A0A448YG79"/>
<feature type="transmembrane region" description="Helical" evidence="1">
    <location>
        <begin position="90"/>
        <end position="110"/>
    </location>
</feature>
<dbReference type="STRING" id="13370.A0A448YG79"/>
<accession>A0A448YG79</accession>
<name>A0A448YG79_BRENA</name>
<sequence length="214" mass="24035">MKYLLRTVLRCQRGVLAPLRNRAIGVASPISLSSQARFYAVKSELYGSEYVPEGKVVVDAVTGEKKLVKPMTIHTDLPEHPGSENRKTQFWTFVVFAVCMSIAVAGIFQYERISCAAMNATMYYLRRSQLARQHLGNEITYSGIIPYISGDLNTMQGRINIKTKVEGDHGKAVMHLKAGRSQNEKFRIDEWTLVTEDGVVLDLLHDDDSIILDI</sequence>
<keyword evidence="1" id="KW-0472">Membrane</keyword>
<dbReference type="GO" id="GO:0033617">
    <property type="term" value="P:mitochondrial respiratory chain complex IV assembly"/>
    <property type="evidence" value="ECO:0007669"/>
    <property type="project" value="InterPro"/>
</dbReference>